<feature type="compositionally biased region" description="Polar residues" evidence="2">
    <location>
        <begin position="401"/>
        <end position="424"/>
    </location>
</feature>
<feature type="compositionally biased region" description="Basic and acidic residues" evidence="2">
    <location>
        <begin position="324"/>
        <end position="333"/>
    </location>
</feature>
<accession>A0ABR0S5D0</accession>
<evidence type="ECO:0000313" key="3">
    <source>
        <dbReference type="EMBL" id="KAK5987359.1"/>
    </source>
</evidence>
<sequence>MDSVFLKCANCDAKLGDLTNLWTQIGKKYITPASYSQDINNSLKVSASGTVRLGDANTLIEGCVLQEAECEKCHTSLGQKCLSSPLNHVLNDGQIIFRASSLILKSASDQRRKAEPKIQRILKLRGESSSGSAYLDEHKAGDDMHSEIPSMHSFDILQIQTDLDAQRQEMQRIGAAGFQVMSQFETAIARFEQQMKQLSNSIESVRTDGEGNRKDLGSLKAEISEVKWDSQNDSVVSRLDAQLQTTDRVVTELHQTIQKTRLEVTSLRDELTETQQELWQVKEDNAYLKQDAEEAKDVAKEGIATSKLYASEVSSLRREIKQLRSELAHERSHSPTAENPSFSSHQLDILASNISKIGNRASQVESLQMELELFRTRVQRLEAKASSTPTTNRNDGRPSMGNYSSQREPSTQSRYIGSTVQKRSSMGREDPLSFDTTPPKRMAISSDYPTLITASYMSTGEEQPSSPPGVRVTESPIQSRAKAISADRSKLRRTTWKPKK</sequence>
<feature type="compositionally biased region" description="Basic residues" evidence="2">
    <location>
        <begin position="490"/>
        <end position="500"/>
    </location>
</feature>
<comment type="caution">
    <text evidence="3">The sequence shown here is derived from an EMBL/GenBank/DDBJ whole genome shotgun (WGS) entry which is preliminary data.</text>
</comment>
<protein>
    <recommendedName>
        <fullName evidence="5">Yippee/Mis18/Cereblon domain-containing protein</fullName>
    </recommendedName>
</protein>
<feature type="region of interest" description="Disordered" evidence="2">
    <location>
        <begin position="324"/>
        <end position="344"/>
    </location>
</feature>
<evidence type="ECO:0000256" key="2">
    <source>
        <dbReference type="SAM" id="MobiDB-lite"/>
    </source>
</evidence>
<feature type="compositionally biased region" description="Polar residues" evidence="2">
    <location>
        <begin position="452"/>
        <end position="464"/>
    </location>
</feature>
<evidence type="ECO:0008006" key="5">
    <source>
        <dbReference type="Google" id="ProtNLM"/>
    </source>
</evidence>
<feature type="region of interest" description="Disordered" evidence="2">
    <location>
        <begin position="382"/>
        <end position="500"/>
    </location>
</feature>
<keyword evidence="1" id="KW-0175">Coiled coil</keyword>
<dbReference type="EMBL" id="JAVFKD010000016">
    <property type="protein sequence ID" value="KAK5987359.1"/>
    <property type="molecule type" value="Genomic_DNA"/>
</dbReference>
<evidence type="ECO:0000256" key="1">
    <source>
        <dbReference type="SAM" id="Coils"/>
    </source>
</evidence>
<gene>
    <name evidence="3" type="ORF">PT974_11486</name>
</gene>
<dbReference type="Gene3D" id="1.10.287.1490">
    <property type="match status" value="1"/>
</dbReference>
<feature type="coiled-coil region" evidence="1">
    <location>
        <begin position="181"/>
        <end position="208"/>
    </location>
</feature>
<keyword evidence="4" id="KW-1185">Reference proteome</keyword>
<evidence type="ECO:0000313" key="4">
    <source>
        <dbReference type="Proteomes" id="UP001338125"/>
    </source>
</evidence>
<proteinExistence type="predicted"/>
<dbReference type="Proteomes" id="UP001338125">
    <property type="component" value="Unassembled WGS sequence"/>
</dbReference>
<organism evidence="3 4">
    <name type="scientific">Cladobotryum mycophilum</name>
    <dbReference type="NCBI Taxonomy" id="491253"/>
    <lineage>
        <taxon>Eukaryota</taxon>
        <taxon>Fungi</taxon>
        <taxon>Dikarya</taxon>
        <taxon>Ascomycota</taxon>
        <taxon>Pezizomycotina</taxon>
        <taxon>Sordariomycetes</taxon>
        <taxon>Hypocreomycetidae</taxon>
        <taxon>Hypocreales</taxon>
        <taxon>Hypocreaceae</taxon>
        <taxon>Cladobotryum</taxon>
    </lineage>
</organism>
<name>A0ABR0S5D0_9HYPO</name>
<feature type="compositionally biased region" description="Polar residues" evidence="2">
    <location>
        <begin position="334"/>
        <end position="344"/>
    </location>
</feature>
<reference evidence="3 4" key="1">
    <citation type="submission" date="2024-01" db="EMBL/GenBank/DDBJ databases">
        <title>Complete genome of Cladobotryum mycophilum ATHUM6906.</title>
        <authorList>
            <person name="Christinaki A.C."/>
            <person name="Myridakis A.I."/>
            <person name="Kouvelis V.N."/>
        </authorList>
    </citation>
    <scope>NUCLEOTIDE SEQUENCE [LARGE SCALE GENOMIC DNA]</scope>
    <source>
        <strain evidence="3 4">ATHUM6906</strain>
    </source>
</reference>